<dbReference type="EMBL" id="KN881014">
    <property type="protein sequence ID" value="KIY61200.1"/>
    <property type="molecule type" value="Genomic_DNA"/>
</dbReference>
<keyword evidence="3" id="KW-1185">Reference proteome</keyword>
<sequence>MTGKHVPTNKHVHFNRFDEVKYFNDRPSPASSISSLPSSTGPITPPDAVQPLPSIGSYTTKNPTLHPLLVVSQPRAVLFDMTQHPSHVTTPYPALSARRGLLTESAVTPPARQMVISCPELPWRITVRATNGAYVTVSDVLGEIYENLRRNIRREEFYALRSREQERVTEAYQRRYRRIRDVKQREIEKQGGSKRIDFLKGAVWFSGMEKTAAEDEWMMFVRA</sequence>
<protein>
    <recommendedName>
        <fullName evidence="1">DUF6699 domain-containing protein</fullName>
    </recommendedName>
</protein>
<name>A0A0D7AT90_9AGAR</name>
<feature type="domain" description="DUF6699" evidence="1">
    <location>
        <begin position="78"/>
        <end position="211"/>
    </location>
</feature>
<dbReference type="InterPro" id="IPR046522">
    <property type="entry name" value="DUF6699"/>
</dbReference>
<dbReference type="OrthoDB" id="2783256at2759"/>
<dbReference type="AlphaFoldDB" id="A0A0D7AT90"/>
<reference evidence="2 3" key="1">
    <citation type="journal article" date="2015" name="Fungal Genet. Biol.">
        <title>Evolution of novel wood decay mechanisms in Agaricales revealed by the genome sequences of Fistulina hepatica and Cylindrobasidium torrendii.</title>
        <authorList>
            <person name="Floudas D."/>
            <person name="Held B.W."/>
            <person name="Riley R."/>
            <person name="Nagy L.G."/>
            <person name="Koehler G."/>
            <person name="Ransdell A.S."/>
            <person name="Younus H."/>
            <person name="Chow J."/>
            <person name="Chiniquy J."/>
            <person name="Lipzen A."/>
            <person name="Tritt A."/>
            <person name="Sun H."/>
            <person name="Haridas S."/>
            <person name="LaButti K."/>
            <person name="Ohm R.A."/>
            <person name="Kues U."/>
            <person name="Blanchette R.A."/>
            <person name="Grigoriev I.V."/>
            <person name="Minto R.E."/>
            <person name="Hibbett D.S."/>
        </authorList>
    </citation>
    <scope>NUCLEOTIDE SEQUENCE [LARGE SCALE GENOMIC DNA]</scope>
    <source>
        <strain evidence="2 3">FP15055 ss-10</strain>
    </source>
</reference>
<evidence type="ECO:0000313" key="2">
    <source>
        <dbReference type="EMBL" id="KIY61200.1"/>
    </source>
</evidence>
<accession>A0A0D7AT90</accession>
<gene>
    <name evidence="2" type="ORF">CYLTODRAFT_427642</name>
</gene>
<dbReference type="Pfam" id="PF20415">
    <property type="entry name" value="DUF6699"/>
    <property type="match status" value="1"/>
</dbReference>
<dbReference type="Proteomes" id="UP000054007">
    <property type="component" value="Unassembled WGS sequence"/>
</dbReference>
<evidence type="ECO:0000313" key="3">
    <source>
        <dbReference type="Proteomes" id="UP000054007"/>
    </source>
</evidence>
<evidence type="ECO:0000259" key="1">
    <source>
        <dbReference type="Pfam" id="PF20415"/>
    </source>
</evidence>
<organism evidence="2 3">
    <name type="scientific">Cylindrobasidium torrendii FP15055 ss-10</name>
    <dbReference type="NCBI Taxonomy" id="1314674"/>
    <lineage>
        <taxon>Eukaryota</taxon>
        <taxon>Fungi</taxon>
        <taxon>Dikarya</taxon>
        <taxon>Basidiomycota</taxon>
        <taxon>Agaricomycotina</taxon>
        <taxon>Agaricomycetes</taxon>
        <taxon>Agaricomycetidae</taxon>
        <taxon>Agaricales</taxon>
        <taxon>Marasmiineae</taxon>
        <taxon>Physalacriaceae</taxon>
        <taxon>Cylindrobasidium</taxon>
    </lineage>
</organism>
<proteinExistence type="predicted"/>
<dbReference type="STRING" id="1314674.A0A0D7AT90"/>